<name>A0A3Q9J217_9MICO</name>
<dbReference type="Proteomes" id="UP000274841">
    <property type="component" value="Chromosome"/>
</dbReference>
<reference evidence="1 2" key="1">
    <citation type="submission" date="2018-08" db="EMBL/GenBank/DDBJ databases">
        <title>Microbacterium oxydans strain HG3.</title>
        <authorList>
            <person name="ORTET P."/>
        </authorList>
    </citation>
    <scope>NUCLEOTIDE SEQUENCE [LARGE SCALE GENOMIC DNA]</scope>
    <source>
        <strain evidence="1 2">HG3</strain>
    </source>
</reference>
<sequence>MSADQHTNSPRLFLSEEEAAAHLGIHRTTLRALALDGRSPIEPVNLTAHKRIYRLRDLERLGGVAE</sequence>
<dbReference type="KEGG" id="moy:CVS54_00730"/>
<dbReference type="EMBL" id="CP031422">
    <property type="protein sequence ID" value="AZS39422.1"/>
    <property type="molecule type" value="Genomic_DNA"/>
</dbReference>
<accession>A0A3Q9J217</accession>
<evidence type="ECO:0000313" key="1">
    <source>
        <dbReference type="EMBL" id="AZS39422.1"/>
    </source>
</evidence>
<protein>
    <recommendedName>
        <fullName evidence="3">Helix-turn-helix domain-containing protein</fullName>
    </recommendedName>
</protein>
<proteinExistence type="predicted"/>
<evidence type="ECO:0008006" key="3">
    <source>
        <dbReference type="Google" id="ProtNLM"/>
    </source>
</evidence>
<organism evidence="1 2">
    <name type="scientific">Microbacterium oxydans</name>
    <dbReference type="NCBI Taxonomy" id="82380"/>
    <lineage>
        <taxon>Bacteria</taxon>
        <taxon>Bacillati</taxon>
        <taxon>Actinomycetota</taxon>
        <taxon>Actinomycetes</taxon>
        <taxon>Micrococcales</taxon>
        <taxon>Microbacteriaceae</taxon>
        <taxon>Microbacterium</taxon>
    </lineage>
</organism>
<dbReference type="AlphaFoldDB" id="A0A3Q9J217"/>
<dbReference type="RefSeq" id="WP_127011775.1">
    <property type="nucleotide sequence ID" value="NZ_CP031422.1"/>
</dbReference>
<gene>
    <name evidence="1" type="ORF">CVS54_00730</name>
</gene>
<evidence type="ECO:0000313" key="2">
    <source>
        <dbReference type="Proteomes" id="UP000274841"/>
    </source>
</evidence>